<dbReference type="AlphaFoldDB" id="A0A2H3NL31"/>
<evidence type="ECO:0000313" key="8">
    <source>
        <dbReference type="Proteomes" id="UP000221024"/>
    </source>
</evidence>
<keyword evidence="3" id="KW-0804">Transcription</keyword>
<dbReference type="RefSeq" id="WP_098063222.1">
    <property type="nucleotide sequence ID" value="NZ_PDEP01000016.1"/>
</dbReference>
<dbReference type="GO" id="GO:0003700">
    <property type="term" value="F:DNA-binding transcription factor activity"/>
    <property type="evidence" value="ECO:0007669"/>
    <property type="project" value="InterPro"/>
</dbReference>
<comment type="caution">
    <text evidence="7">The sequence shown here is derived from an EMBL/GenBank/DDBJ whole genome shotgun (WGS) entry which is preliminary data.</text>
</comment>
<evidence type="ECO:0000256" key="3">
    <source>
        <dbReference type="ARBA" id="ARBA00023163"/>
    </source>
</evidence>
<dbReference type="PANTHER" id="PTHR33164:SF101">
    <property type="entry name" value="TRANSCRIPTIONAL REPRESSOR MPRA"/>
    <property type="match status" value="1"/>
</dbReference>
<feature type="modified residue" description="Phosphohistidine" evidence="4">
    <location>
        <position position="136"/>
    </location>
</feature>
<organism evidence="7 8">
    <name type="scientific">Longimonas halophila</name>
    <dbReference type="NCBI Taxonomy" id="1469170"/>
    <lineage>
        <taxon>Bacteria</taxon>
        <taxon>Pseudomonadati</taxon>
        <taxon>Rhodothermota</taxon>
        <taxon>Rhodothermia</taxon>
        <taxon>Rhodothermales</taxon>
        <taxon>Salisaetaceae</taxon>
        <taxon>Longimonas</taxon>
    </lineage>
</organism>
<feature type="domain" description="HPt" evidence="5">
    <location>
        <begin position="97"/>
        <end position="143"/>
    </location>
</feature>
<evidence type="ECO:0000256" key="1">
    <source>
        <dbReference type="ARBA" id="ARBA00023015"/>
    </source>
</evidence>
<dbReference type="Pfam" id="PF01047">
    <property type="entry name" value="MarR"/>
    <property type="match status" value="1"/>
</dbReference>
<dbReference type="Gene3D" id="1.10.10.10">
    <property type="entry name" value="Winged helix-like DNA-binding domain superfamily/Winged helix DNA-binding domain"/>
    <property type="match status" value="1"/>
</dbReference>
<dbReference type="PROSITE" id="PS50995">
    <property type="entry name" value="HTH_MARR_2"/>
    <property type="match status" value="1"/>
</dbReference>
<dbReference type="GO" id="GO:0000160">
    <property type="term" value="P:phosphorelay signal transduction system"/>
    <property type="evidence" value="ECO:0007669"/>
    <property type="project" value="InterPro"/>
</dbReference>
<dbReference type="Proteomes" id="UP000221024">
    <property type="component" value="Unassembled WGS sequence"/>
</dbReference>
<dbReference type="InterPro" id="IPR023187">
    <property type="entry name" value="Tscrpt_reg_MarR-type_CS"/>
</dbReference>
<dbReference type="GO" id="GO:0006950">
    <property type="term" value="P:response to stress"/>
    <property type="evidence" value="ECO:0007669"/>
    <property type="project" value="TreeGrafter"/>
</dbReference>
<dbReference type="OrthoDB" id="996843at2"/>
<feature type="domain" description="HTH marR-type" evidence="6">
    <location>
        <begin position="8"/>
        <end position="140"/>
    </location>
</feature>
<dbReference type="InterPro" id="IPR039422">
    <property type="entry name" value="MarR/SlyA-like"/>
</dbReference>
<dbReference type="PRINTS" id="PR00598">
    <property type="entry name" value="HTHMARR"/>
</dbReference>
<dbReference type="InterPro" id="IPR000835">
    <property type="entry name" value="HTH_MarR-typ"/>
</dbReference>
<sequence length="143" mass="16063">MERDRRRALQVWIALNRAQHAIDAPLRAQVEAHGLTMKQFAVLEVLLHKGPLPVGEVGERVLLTSGSMTYVLDQLEDDGLLIRRADPNDGRVQQVALTDTGRALVEQVFPEHARLVQSLTDDLSTPEKETLFRLLHRLRDSAA</sequence>
<keyword evidence="2" id="KW-0238">DNA-binding</keyword>
<dbReference type="SUPFAM" id="SSF46785">
    <property type="entry name" value="Winged helix' DNA-binding domain"/>
    <property type="match status" value="1"/>
</dbReference>
<evidence type="ECO:0000259" key="5">
    <source>
        <dbReference type="PROSITE" id="PS50894"/>
    </source>
</evidence>
<reference evidence="7 8" key="1">
    <citation type="submission" date="2017-10" db="EMBL/GenBank/DDBJ databases">
        <title>Draft genome of Longimonas halophila.</title>
        <authorList>
            <person name="Goh K.M."/>
            <person name="Shamsir M.S."/>
            <person name="Lim S.W."/>
        </authorList>
    </citation>
    <scope>NUCLEOTIDE SEQUENCE [LARGE SCALE GENOMIC DNA]</scope>
    <source>
        <strain evidence="7 8">KCTC 42399</strain>
    </source>
</reference>
<evidence type="ECO:0000259" key="6">
    <source>
        <dbReference type="PROSITE" id="PS50995"/>
    </source>
</evidence>
<evidence type="ECO:0000256" key="4">
    <source>
        <dbReference type="PROSITE-ProRule" id="PRU00110"/>
    </source>
</evidence>
<keyword evidence="8" id="KW-1185">Reference proteome</keyword>
<keyword evidence="4" id="KW-0597">Phosphoprotein</keyword>
<dbReference type="InterPro" id="IPR036390">
    <property type="entry name" value="WH_DNA-bd_sf"/>
</dbReference>
<dbReference type="GO" id="GO:0003677">
    <property type="term" value="F:DNA binding"/>
    <property type="evidence" value="ECO:0007669"/>
    <property type="project" value="UniProtKB-KW"/>
</dbReference>
<dbReference type="InterPro" id="IPR008207">
    <property type="entry name" value="Sig_transdc_His_kin_Hpt_dom"/>
</dbReference>
<accession>A0A2H3NL31</accession>
<proteinExistence type="predicted"/>
<protein>
    <submittedName>
        <fullName evidence="7">MarR family transcriptional regulator</fullName>
    </submittedName>
</protein>
<dbReference type="SMART" id="SM00347">
    <property type="entry name" value="HTH_MARR"/>
    <property type="match status" value="1"/>
</dbReference>
<dbReference type="EMBL" id="PDEP01000016">
    <property type="protein sequence ID" value="PEN05080.1"/>
    <property type="molecule type" value="Genomic_DNA"/>
</dbReference>
<gene>
    <name evidence="7" type="ORF">CRI93_13760</name>
</gene>
<dbReference type="PROSITE" id="PS01117">
    <property type="entry name" value="HTH_MARR_1"/>
    <property type="match status" value="1"/>
</dbReference>
<dbReference type="InterPro" id="IPR036388">
    <property type="entry name" value="WH-like_DNA-bd_sf"/>
</dbReference>
<dbReference type="PANTHER" id="PTHR33164">
    <property type="entry name" value="TRANSCRIPTIONAL REGULATOR, MARR FAMILY"/>
    <property type="match status" value="1"/>
</dbReference>
<dbReference type="PROSITE" id="PS50894">
    <property type="entry name" value="HPT"/>
    <property type="match status" value="1"/>
</dbReference>
<keyword evidence="1" id="KW-0805">Transcription regulation</keyword>
<name>A0A2H3NL31_9BACT</name>
<evidence type="ECO:0000313" key="7">
    <source>
        <dbReference type="EMBL" id="PEN05080.1"/>
    </source>
</evidence>
<evidence type="ECO:0000256" key="2">
    <source>
        <dbReference type="ARBA" id="ARBA00023125"/>
    </source>
</evidence>